<dbReference type="AlphaFoldDB" id="A0A8J5PHN1"/>
<evidence type="ECO:0000256" key="3">
    <source>
        <dbReference type="ARBA" id="ARBA00023015"/>
    </source>
</evidence>
<dbReference type="EMBL" id="JAELUQ010000002">
    <property type="protein sequence ID" value="KAG7420312.1"/>
    <property type="molecule type" value="Genomic_DNA"/>
</dbReference>
<accession>A0A8J5PHN1</accession>
<dbReference type="GO" id="GO:0003712">
    <property type="term" value="F:transcription coregulator activity"/>
    <property type="evidence" value="ECO:0007669"/>
    <property type="project" value="InterPro"/>
</dbReference>
<proteinExistence type="inferred from homology"/>
<gene>
    <name evidence="7" type="ORF">Forpe1208_v003230</name>
</gene>
<evidence type="ECO:0000256" key="1">
    <source>
        <dbReference type="ARBA" id="ARBA00004123"/>
    </source>
</evidence>
<dbReference type="GO" id="GO:0006357">
    <property type="term" value="P:regulation of transcription by RNA polymerase II"/>
    <property type="evidence" value="ECO:0007669"/>
    <property type="project" value="InterPro"/>
</dbReference>
<evidence type="ECO:0000256" key="4">
    <source>
        <dbReference type="ARBA" id="ARBA00023163"/>
    </source>
</evidence>
<evidence type="ECO:0000256" key="5">
    <source>
        <dbReference type="ARBA" id="ARBA00023242"/>
    </source>
</evidence>
<dbReference type="InterPro" id="IPR009332">
    <property type="entry name" value="Med22"/>
</dbReference>
<organism evidence="7 8">
    <name type="scientific">Fusarium oxysporum f. sp. rapae</name>
    <dbReference type="NCBI Taxonomy" id="485398"/>
    <lineage>
        <taxon>Eukaryota</taxon>
        <taxon>Fungi</taxon>
        <taxon>Dikarya</taxon>
        <taxon>Ascomycota</taxon>
        <taxon>Pezizomycotina</taxon>
        <taxon>Sordariomycetes</taxon>
        <taxon>Hypocreomycetidae</taxon>
        <taxon>Hypocreales</taxon>
        <taxon>Nectriaceae</taxon>
        <taxon>Fusarium</taxon>
        <taxon>Fusarium oxysporum species complex</taxon>
    </lineage>
</organism>
<dbReference type="Proteomes" id="UP000694050">
    <property type="component" value="Unassembled WGS sequence"/>
</dbReference>
<keyword evidence="4" id="KW-0804">Transcription</keyword>
<protein>
    <recommendedName>
        <fullName evidence="9">Mediator of RNA polymerase II transcription subunit 22</fullName>
    </recommendedName>
</protein>
<evidence type="ECO:0000313" key="7">
    <source>
        <dbReference type="EMBL" id="KAG7420312.1"/>
    </source>
</evidence>
<comment type="caution">
    <text evidence="7">The sequence shown here is derived from an EMBL/GenBank/DDBJ whole genome shotgun (WGS) entry which is preliminary data.</text>
</comment>
<sequence>MDTSTPTNLMDKHQKIISEILRSYRDLMNCVTVNGMDKEKQGDYEAQANKLNYRDPDTMAAAGLRTQRKFDELYESIKELLALTRTIKELWVFGPVDRADEHRKEKEKQIDRDIAEITTLFNKIDANAMRELAEKNGGTWEAQGEAASTAPAAAAAPPATTTAQAPEAPAPTGN</sequence>
<dbReference type="GO" id="GO:0016592">
    <property type="term" value="C:mediator complex"/>
    <property type="evidence" value="ECO:0007669"/>
    <property type="project" value="InterPro"/>
</dbReference>
<comment type="subcellular location">
    <subcellularLocation>
        <location evidence="1">Nucleus</location>
    </subcellularLocation>
</comment>
<keyword evidence="5" id="KW-0539">Nucleus</keyword>
<dbReference type="Pfam" id="PF06179">
    <property type="entry name" value="Med22"/>
    <property type="match status" value="1"/>
</dbReference>
<evidence type="ECO:0008006" key="9">
    <source>
        <dbReference type="Google" id="ProtNLM"/>
    </source>
</evidence>
<comment type="similarity">
    <text evidence="2">Belongs to the Mediator complex subunit 22 family.</text>
</comment>
<keyword evidence="3" id="KW-0805">Transcription regulation</keyword>
<feature type="compositionally biased region" description="Low complexity" evidence="6">
    <location>
        <begin position="142"/>
        <end position="174"/>
    </location>
</feature>
<name>A0A8J5PHN1_FUSOX</name>
<evidence type="ECO:0000256" key="2">
    <source>
        <dbReference type="ARBA" id="ARBA00005942"/>
    </source>
</evidence>
<evidence type="ECO:0000313" key="8">
    <source>
        <dbReference type="Proteomes" id="UP000694050"/>
    </source>
</evidence>
<evidence type="ECO:0000256" key="6">
    <source>
        <dbReference type="SAM" id="MobiDB-lite"/>
    </source>
</evidence>
<feature type="region of interest" description="Disordered" evidence="6">
    <location>
        <begin position="134"/>
        <end position="174"/>
    </location>
</feature>
<reference evidence="7" key="1">
    <citation type="submission" date="2021-04" db="EMBL/GenBank/DDBJ databases">
        <title>First draft genome resource for Brassicaceae pathogens Fusarium oxysporum f. sp. raphani and Fusarium oxysporum f. sp. rapae.</title>
        <authorList>
            <person name="Asai S."/>
        </authorList>
    </citation>
    <scope>NUCLEOTIDE SEQUENCE</scope>
    <source>
        <strain evidence="7">Tf1208</strain>
    </source>
</reference>